<keyword evidence="8 10" id="KW-0472">Membrane</keyword>
<evidence type="ECO:0000313" key="12">
    <source>
        <dbReference type="Proteomes" id="UP001259572"/>
    </source>
</evidence>
<name>A0ABU3Q6B6_9SPHN</name>
<keyword evidence="10" id="KW-0997">Cell inner membrane</keyword>
<dbReference type="Proteomes" id="UP001259572">
    <property type="component" value="Unassembled WGS sequence"/>
</dbReference>
<dbReference type="SUPFAM" id="SSF81330">
    <property type="entry name" value="Gated mechanosensitive channel"/>
    <property type="match status" value="1"/>
</dbReference>
<comment type="subcellular location">
    <subcellularLocation>
        <location evidence="10">Cell inner membrane</location>
        <topology evidence="10">Multi-pass membrane protein</topology>
    </subcellularLocation>
    <subcellularLocation>
        <location evidence="1">Cell membrane</location>
        <topology evidence="1">Multi-pass membrane protein</topology>
    </subcellularLocation>
</comment>
<keyword evidence="5 10" id="KW-0812">Transmembrane</keyword>
<evidence type="ECO:0000256" key="10">
    <source>
        <dbReference type="HAMAP-Rule" id="MF_00115"/>
    </source>
</evidence>
<gene>
    <name evidence="10 11" type="primary">mscL</name>
    <name evidence="11" type="ORF">RQX22_08305</name>
</gene>
<comment type="function">
    <text evidence="10">Channel that opens in response to stretch forces in the membrane lipid bilayer. May participate in the regulation of osmotic pressure changes within the cell.</text>
</comment>
<evidence type="ECO:0000256" key="9">
    <source>
        <dbReference type="ARBA" id="ARBA00023303"/>
    </source>
</evidence>
<dbReference type="PANTHER" id="PTHR30266:SF2">
    <property type="entry name" value="LARGE-CONDUCTANCE MECHANOSENSITIVE CHANNEL"/>
    <property type="match status" value="1"/>
</dbReference>
<reference evidence="11 12" key="1">
    <citation type="submission" date="2023-05" db="EMBL/GenBank/DDBJ databases">
        <authorList>
            <person name="Guo Y."/>
        </authorList>
    </citation>
    <scope>NUCLEOTIDE SEQUENCE [LARGE SCALE GENOMIC DNA]</scope>
    <source>
        <strain evidence="11 12">GR2756</strain>
    </source>
</reference>
<dbReference type="InterPro" id="IPR019823">
    <property type="entry name" value="Mechanosensitive_channel_CS"/>
</dbReference>
<feature type="transmembrane region" description="Helical" evidence="10">
    <location>
        <begin position="88"/>
        <end position="106"/>
    </location>
</feature>
<evidence type="ECO:0000313" key="11">
    <source>
        <dbReference type="EMBL" id="MDT9598949.1"/>
    </source>
</evidence>
<dbReference type="NCBIfam" id="TIGR00220">
    <property type="entry name" value="mscL"/>
    <property type="match status" value="1"/>
</dbReference>
<evidence type="ECO:0000256" key="6">
    <source>
        <dbReference type="ARBA" id="ARBA00022989"/>
    </source>
</evidence>
<evidence type="ECO:0000256" key="4">
    <source>
        <dbReference type="ARBA" id="ARBA00022475"/>
    </source>
</evidence>
<dbReference type="RefSeq" id="WP_315725438.1">
    <property type="nucleotide sequence ID" value="NZ_JAVUPU010000003.1"/>
</dbReference>
<evidence type="ECO:0000256" key="7">
    <source>
        <dbReference type="ARBA" id="ARBA00023065"/>
    </source>
</evidence>
<keyword evidence="6 10" id="KW-1133">Transmembrane helix</keyword>
<dbReference type="PROSITE" id="PS01327">
    <property type="entry name" value="MSCL"/>
    <property type="match status" value="1"/>
</dbReference>
<keyword evidence="7 10" id="KW-0406">Ion transport</keyword>
<comment type="subunit">
    <text evidence="10">Homopentamer.</text>
</comment>
<protein>
    <recommendedName>
        <fullName evidence="10">Large-conductance mechanosensitive channel</fullName>
    </recommendedName>
</protein>
<dbReference type="HAMAP" id="MF_00115">
    <property type="entry name" value="MscL"/>
    <property type="match status" value="1"/>
</dbReference>
<evidence type="ECO:0000256" key="2">
    <source>
        <dbReference type="ARBA" id="ARBA00007254"/>
    </source>
</evidence>
<keyword evidence="4 10" id="KW-1003">Cell membrane</keyword>
<accession>A0ABU3Q6B6</accession>
<dbReference type="PANTHER" id="PTHR30266">
    <property type="entry name" value="MECHANOSENSITIVE CHANNEL MSCL"/>
    <property type="match status" value="1"/>
</dbReference>
<dbReference type="Gene3D" id="1.10.1200.120">
    <property type="entry name" value="Large-conductance mechanosensitive channel, MscL, domain 1"/>
    <property type="match status" value="1"/>
</dbReference>
<keyword evidence="9 10" id="KW-0407">Ion channel</keyword>
<dbReference type="Pfam" id="PF01741">
    <property type="entry name" value="MscL"/>
    <property type="match status" value="1"/>
</dbReference>
<evidence type="ECO:0000256" key="3">
    <source>
        <dbReference type="ARBA" id="ARBA00022448"/>
    </source>
</evidence>
<keyword evidence="3 10" id="KW-0813">Transport</keyword>
<organism evidence="11 12">
    <name type="scientific">Sphingosinicella rhizophila</name>
    <dbReference type="NCBI Taxonomy" id="3050082"/>
    <lineage>
        <taxon>Bacteria</taxon>
        <taxon>Pseudomonadati</taxon>
        <taxon>Pseudomonadota</taxon>
        <taxon>Alphaproteobacteria</taxon>
        <taxon>Sphingomonadales</taxon>
        <taxon>Sphingosinicellaceae</taxon>
        <taxon>Sphingosinicella</taxon>
    </lineage>
</organism>
<keyword evidence="12" id="KW-1185">Reference proteome</keyword>
<dbReference type="NCBIfam" id="NF010557">
    <property type="entry name" value="PRK13952.1"/>
    <property type="match status" value="1"/>
</dbReference>
<comment type="caution">
    <text evidence="11">The sequence shown here is derived from an EMBL/GenBank/DDBJ whole genome shotgun (WGS) entry which is preliminary data.</text>
</comment>
<proteinExistence type="inferred from homology"/>
<evidence type="ECO:0000256" key="5">
    <source>
        <dbReference type="ARBA" id="ARBA00022692"/>
    </source>
</evidence>
<comment type="similarity">
    <text evidence="2 10">Belongs to the MscL family.</text>
</comment>
<sequence length="144" mass="15307">MAGFRAFIARGNVLDLAVAVIIGAAFGTIVTSLTDDVIMPIIGAVFGGLDFSSYFVRLGPIPASFTGNPNNYEALKAAGVPMFGYGEFITAVVNFLILAFIIYQLVRVANRLTRNAEEAPAAPAAPTEEVLLLREIRDALKTKG</sequence>
<dbReference type="InterPro" id="IPR036019">
    <property type="entry name" value="MscL_channel"/>
</dbReference>
<dbReference type="PRINTS" id="PR01264">
    <property type="entry name" value="MECHCHANNEL"/>
</dbReference>
<dbReference type="InterPro" id="IPR037673">
    <property type="entry name" value="MSC/AndL"/>
</dbReference>
<evidence type="ECO:0000256" key="1">
    <source>
        <dbReference type="ARBA" id="ARBA00004651"/>
    </source>
</evidence>
<feature type="transmembrane region" description="Helical" evidence="10">
    <location>
        <begin position="12"/>
        <end position="30"/>
    </location>
</feature>
<dbReference type="InterPro" id="IPR001185">
    <property type="entry name" value="MS_channel"/>
</dbReference>
<evidence type="ECO:0000256" key="8">
    <source>
        <dbReference type="ARBA" id="ARBA00023136"/>
    </source>
</evidence>
<dbReference type="EMBL" id="JAVUPU010000003">
    <property type="protein sequence ID" value="MDT9598949.1"/>
    <property type="molecule type" value="Genomic_DNA"/>
</dbReference>